<proteinExistence type="predicted"/>
<gene>
    <name evidence="1" type="ORF">M5K25_005005</name>
</gene>
<dbReference type="EMBL" id="JANQDX010000005">
    <property type="protein sequence ID" value="KAL0924195.1"/>
    <property type="molecule type" value="Genomic_DNA"/>
</dbReference>
<dbReference type="Proteomes" id="UP001552299">
    <property type="component" value="Unassembled WGS sequence"/>
</dbReference>
<evidence type="ECO:0000313" key="1">
    <source>
        <dbReference type="EMBL" id="KAL0924195.1"/>
    </source>
</evidence>
<keyword evidence="2" id="KW-1185">Reference proteome</keyword>
<dbReference type="AlphaFoldDB" id="A0ABD0VGW6"/>
<evidence type="ECO:0000313" key="2">
    <source>
        <dbReference type="Proteomes" id="UP001552299"/>
    </source>
</evidence>
<sequence>MQWARLEKEKLESYWYQPQKQISSMLHWRESMADDLMQRGASYLRNSSSSSEEPIAIAESQNFCIIEVVVSFPKPPALSTLINANKKIHVRESKKLEKTNLQKRVEWICNFAKGPLRRFQV</sequence>
<protein>
    <submittedName>
        <fullName evidence="1">Uncharacterized protein</fullName>
    </submittedName>
</protein>
<comment type="caution">
    <text evidence="1">The sequence shown here is derived from an EMBL/GenBank/DDBJ whole genome shotgun (WGS) entry which is preliminary data.</text>
</comment>
<organism evidence="1 2">
    <name type="scientific">Dendrobium thyrsiflorum</name>
    <name type="common">Pinecone-like raceme dendrobium</name>
    <name type="synonym">Orchid</name>
    <dbReference type="NCBI Taxonomy" id="117978"/>
    <lineage>
        <taxon>Eukaryota</taxon>
        <taxon>Viridiplantae</taxon>
        <taxon>Streptophyta</taxon>
        <taxon>Embryophyta</taxon>
        <taxon>Tracheophyta</taxon>
        <taxon>Spermatophyta</taxon>
        <taxon>Magnoliopsida</taxon>
        <taxon>Liliopsida</taxon>
        <taxon>Asparagales</taxon>
        <taxon>Orchidaceae</taxon>
        <taxon>Epidendroideae</taxon>
        <taxon>Malaxideae</taxon>
        <taxon>Dendrobiinae</taxon>
        <taxon>Dendrobium</taxon>
    </lineage>
</organism>
<name>A0ABD0VGW6_DENTH</name>
<accession>A0ABD0VGW6</accession>
<reference evidence="1 2" key="1">
    <citation type="journal article" date="2024" name="Plant Biotechnol. J.">
        <title>Dendrobium thyrsiflorum genome and its molecular insights into genes involved in important horticultural traits.</title>
        <authorList>
            <person name="Chen B."/>
            <person name="Wang J.Y."/>
            <person name="Zheng P.J."/>
            <person name="Li K.L."/>
            <person name="Liang Y.M."/>
            <person name="Chen X.F."/>
            <person name="Zhang C."/>
            <person name="Zhao X."/>
            <person name="He X."/>
            <person name="Zhang G.Q."/>
            <person name="Liu Z.J."/>
            <person name="Xu Q."/>
        </authorList>
    </citation>
    <scope>NUCLEOTIDE SEQUENCE [LARGE SCALE GENOMIC DNA]</scope>
    <source>
        <strain evidence="1">GZMU011</strain>
    </source>
</reference>